<protein>
    <submittedName>
        <fullName evidence="1">Uncharacterized protein</fullName>
    </submittedName>
</protein>
<accession>A0ABS8WNU4</accession>
<dbReference type="Proteomes" id="UP000823775">
    <property type="component" value="Unassembled WGS sequence"/>
</dbReference>
<name>A0ABS8WNU4_DATST</name>
<evidence type="ECO:0000313" key="1">
    <source>
        <dbReference type="EMBL" id="MCE3051674.1"/>
    </source>
</evidence>
<evidence type="ECO:0000313" key="2">
    <source>
        <dbReference type="Proteomes" id="UP000823775"/>
    </source>
</evidence>
<sequence>MEGIYEPQIKGKACVLKYGEPCLRPEEIYEANLWIVPMDAFPPREIDIVFDKVDDDIDYANAIVPL</sequence>
<organism evidence="1 2">
    <name type="scientific">Datura stramonium</name>
    <name type="common">Jimsonweed</name>
    <name type="synonym">Common thornapple</name>
    <dbReference type="NCBI Taxonomy" id="4076"/>
    <lineage>
        <taxon>Eukaryota</taxon>
        <taxon>Viridiplantae</taxon>
        <taxon>Streptophyta</taxon>
        <taxon>Embryophyta</taxon>
        <taxon>Tracheophyta</taxon>
        <taxon>Spermatophyta</taxon>
        <taxon>Magnoliopsida</taxon>
        <taxon>eudicotyledons</taxon>
        <taxon>Gunneridae</taxon>
        <taxon>Pentapetalae</taxon>
        <taxon>asterids</taxon>
        <taxon>lamiids</taxon>
        <taxon>Solanales</taxon>
        <taxon>Solanaceae</taxon>
        <taxon>Solanoideae</taxon>
        <taxon>Datureae</taxon>
        <taxon>Datura</taxon>
    </lineage>
</organism>
<keyword evidence="2" id="KW-1185">Reference proteome</keyword>
<proteinExistence type="predicted"/>
<reference evidence="1 2" key="1">
    <citation type="journal article" date="2021" name="BMC Genomics">
        <title>Datura genome reveals duplications of psychoactive alkaloid biosynthetic genes and high mutation rate following tissue culture.</title>
        <authorList>
            <person name="Rajewski A."/>
            <person name="Carter-House D."/>
            <person name="Stajich J."/>
            <person name="Litt A."/>
        </authorList>
    </citation>
    <scope>NUCLEOTIDE SEQUENCE [LARGE SCALE GENOMIC DNA]</scope>
    <source>
        <strain evidence="1">AR-01</strain>
    </source>
</reference>
<dbReference type="EMBL" id="JACEIK010008824">
    <property type="protein sequence ID" value="MCE3051674.1"/>
    <property type="molecule type" value="Genomic_DNA"/>
</dbReference>
<gene>
    <name evidence="1" type="ORF">HAX54_050484</name>
</gene>
<comment type="caution">
    <text evidence="1">The sequence shown here is derived from an EMBL/GenBank/DDBJ whole genome shotgun (WGS) entry which is preliminary data.</text>
</comment>